<organism evidence="2">
    <name type="scientific">Anguilla anguilla</name>
    <name type="common">European freshwater eel</name>
    <name type="synonym">Muraena anguilla</name>
    <dbReference type="NCBI Taxonomy" id="7936"/>
    <lineage>
        <taxon>Eukaryota</taxon>
        <taxon>Metazoa</taxon>
        <taxon>Chordata</taxon>
        <taxon>Craniata</taxon>
        <taxon>Vertebrata</taxon>
        <taxon>Euteleostomi</taxon>
        <taxon>Actinopterygii</taxon>
        <taxon>Neopterygii</taxon>
        <taxon>Teleostei</taxon>
        <taxon>Anguilliformes</taxon>
        <taxon>Anguillidae</taxon>
        <taxon>Anguilla</taxon>
    </lineage>
</organism>
<dbReference type="AlphaFoldDB" id="A0A0E9VEI5"/>
<reference evidence="2" key="1">
    <citation type="submission" date="2014-11" db="EMBL/GenBank/DDBJ databases">
        <authorList>
            <person name="Amaro Gonzalez C."/>
        </authorList>
    </citation>
    <scope>NUCLEOTIDE SEQUENCE</scope>
</reference>
<keyword evidence="1" id="KW-1133">Transmembrane helix</keyword>
<accession>A0A0E9VEI5</accession>
<keyword evidence="1" id="KW-0472">Membrane</keyword>
<keyword evidence="1" id="KW-0812">Transmembrane</keyword>
<reference evidence="2" key="2">
    <citation type="journal article" date="2015" name="Fish Shellfish Immunol.">
        <title>Early steps in the European eel (Anguilla anguilla)-Vibrio vulnificus interaction in the gills: Role of the RtxA13 toxin.</title>
        <authorList>
            <person name="Callol A."/>
            <person name="Pajuelo D."/>
            <person name="Ebbesson L."/>
            <person name="Teles M."/>
            <person name="MacKenzie S."/>
            <person name="Amaro C."/>
        </authorList>
    </citation>
    <scope>NUCLEOTIDE SEQUENCE</scope>
</reference>
<feature type="transmembrane region" description="Helical" evidence="1">
    <location>
        <begin position="43"/>
        <end position="62"/>
    </location>
</feature>
<protein>
    <submittedName>
        <fullName evidence="2">Uncharacterized protein</fullName>
    </submittedName>
</protein>
<sequence>MAHSPSVATFSAYSSTLPSRNPNLFWTTAVSSRMRRPFSPRTFCVLVARMMISVLVGVTLTSTPE</sequence>
<evidence type="ECO:0000256" key="1">
    <source>
        <dbReference type="SAM" id="Phobius"/>
    </source>
</evidence>
<name>A0A0E9VEI5_ANGAN</name>
<evidence type="ECO:0000313" key="2">
    <source>
        <dbReference type="EMBL" id="JAH76472.1"/>
    </source>
</evidence>
<dbReference type="EMBL" id="GBXM01032105">
    <property type="protein sequence ID" value="JAH76472.1"/>
    <property type="molecule type" value="Transcribed_RNA"/>
</dbReference>
<proteinExistence type="predicted"/>